<keyword evidence="3" id="KW-1185">Reference proteome</keyword>
<dbReference type="AlphaFoldDB" id="A0A919XH65"/>
<proteinExistence type="predicted"/>
<organism evidence="2 3">
    <name type="scientific">Paenibacillus albilobatus</name>
    <dbReference type="NCBI Taxonomy" id="2716884"/>
    <lineage>
        <taxon>Bacteria</taxon>
        <taxon>Bacillati</taxon>
        <taxon>Bacillota</taxon>
        <taxon>Bacilli</taxon>
        <taxon>Bacillales</taxon>
        <taxon>Paenibacillaceae</taxon>
        <taxon>Paenibacillus</taxon>
    </lineage>
</organism>
<evidence type="ECO:0000313" key="3">
    <source>
        <dbReference type="Proteomes" id="UP000679779"/>
    </source>
</evidence>
<dbReference type="EMBL" id="BORQ01000004">
    <property type="protein sequence ID" value="GIO32131.1"/>
    <property type="molecule type" value="Genomic_DNA"/>
</dbReference>
<sequence length="48" mass="5768">MNVPRMMPFHPSYPRPQVIAPKKKEDSLEQNATFKELLKKKMNQKQQR</sequence>
<feature type="region of interest" description="Disordered" evidence="1">
    <location>
        <begin position="1"/>
        <end position="26"/>
    </location>
</feature>
<reference evidence="2" key="1">
    <citation type="submission" date="2021-03" db="EMBL/GenBank/DDBJ databases">
        <title>Antimicrobial resistance genes in bacteria isolated from Japanese honey, and their potential for conferring macrolide and lincosamide resistance in the American foulbrood pathogen Paenibacillus larvae.</title>
        <authorList>
            <person name="Okamoto M."/>
            <person name="Kumagai M."/>
            <person name="Kanamori H."/>
            <person name="Takamatsu D."/>
        </authorList>
    </citation>
    <scope>NUCLEOTIDE SEQUENCE</scope>
    <source>
        <strain evidence="2">J2TS6</strain>
    </source>
</reference>
<name>A0A919XH65_9BACL</name>
<protein>
    <submittedName>
        <fullName evidence="2">Uncharacterized protein</fullName>
    </submittedName>
</protein>
<dbReference type="Proteomes" id="UP000679779">
    <property type="component" value="Unassembled WGS sequence"/>
</dbReference>
<evidence type="ECO:0000256" key="1">
    <source>
        <dbReference type="SAM" id="MobiDB-lite"/>
    </source>
</evidence>
<comment type="caution">
    <text evidence="2">The sequence shown here is derived from an EMBL/GenBank/DDBJ whole genome shotgun (WGS) entry which is preliminary data.</text>
</comment>
<evidence type="ECO:0000313" key="2">
    <source>
        <dbReference type="EMBL" id="GIO32131.1"/>
    </source>
</evidence>
<accession>A0A919XH65</accession>
<gene>
    <name evidence="2" type="ORF">J2TS6_32720</name>
</gene>